<dbReference type="RefSeq" id="WP_172605693.1">
    <property type="nucleotide sequence ID" value="NZ_LS483452.1"/>
</dbReference>
<accession>A0A330M2X1</accession>
<dbReference type="Proteomes" id="UP000250123">
    <property type="component" value="Chromosome SHEWBE"/>
</dbReference>
<dbReference type="AlphaFoldDB" id="A0A330M2X1"/>
<dbReference type="KEGG" id="sbk:SHEWBE_3066"/>
<evidence type="ECO:0000313" key="1">
    <source>
        <dbReference type="EMBL" id="SQH77029.1"/>
    </source>
</evidence>
<organism evidence="1 2">
    <name type="scientific">Shewanella benthica</name>
    <dbReference type="NCBI Taxonomy" id="43661"/>
    <lineage>
        <taxon>Bacteria</taxon>
        <taxon>Pseudomonadati</taxon>
        <taxon>Pseudomonadota</taxon>
        <taxon>Gammaproteobacteria</taxon>
        <taxon>Alteromonadales</taxon>
        <taxon>Shewanellaceae</taxon>
        <taxon>Shewanella</taxon>
    </lineage>
</organism>
<protein>
    <submittedName>
        <fullName evidence="1">Uncharacterized protein</fullName>
    </submittedName>
</protein>
<dbReference type="EMBL" id="LS483452">
    <property type="protein sequence ID" value="SQH77029.1"/>
    <property type="molecule type" value="Genomic_DNA"/>
</dbReference>
<reference evidence="2" key="1">
    <citation type="submission" date="2018-06" db="EMBL/GenBank/DDBJ databases">
        <authorList>
            <person name="Cea G.-C."/>
            <person name="William W."/>
        </authorList>
    </citation>
    <scope>NUCLEOTIDE SEQUENCE [LARGE SCALE GENOMIC DNA]</scope>
    <source>
        <strain evidence="2">DB21MT-2</strain>
    </source>
</reference>
<evidence type="ECO:0000313" key="2">
    <source>
        <dbReference type="Proteomes" id="UP000250123"/>
    </source>
</evidence>
<gene>
    <name evidence="1" type="ORF">SHEWBE_3066</name>
</gene>
<name>A0A330M2X1_9GAMM</name>
<sequence>MARQQIDLDEDFDSNPSIKLAEYAPGDAGQPVFKVNVYHQQHKKHASLTI</sequence>
<proteinExistence type="predicted"/>